<dbReference type="PANTHER" id="PTHR12585:SF27">
    <property type="entry name" value="MEIOTIC RECOMBINATION PROTEIN REC8 HOMOLOG"/>
    <property type="match status" value="1"/>
</dbReference>
<proteinExistence type="predicted"/>
<dbReference type="InterPro" id="IPR006910">
    <property type="entry name" value="Rad21_Rec8_N"/>
</dbReference>
<comment type="caution">
    <text evidence="5">The sequence shown here is derived from an EMBL/GenBank/DDBJ whole genome shotgun (WGS) entry which is preliminary data.</text>
</comment>
<evidence type="ECO:0000256" key="2">
    <source>
        <dbReference type="ARBA" id="ARBA00023242"/>
    </source>
</evidence>
<comment type="subcellular location">
    <subcellularLocation>
        <location evidence="1">Nucleus</location>
    </subcellularLocation>
</comment>
<organism evidence="5 6">
    <name type="scientific">Batillaria attramentaria</name>
    <dbReference type="NCBI Taxonomy" id="370345"/>
    <lineage>
        <taxon>Eukaryota</taxon>
        <taxon>Metazoa</taxon>
        <taxon>Spiralia</taxon>
        <taxon>Lophotrochozoa</taxon>
        <taxon>Mollusca</taxon>
        <taxon>Gastropoda</taxon>
        <taxon>Caenogastropoda</taxon>
        <taxon>Sorbeoconcha</taxon>
        <taxon>Cerithioidea</taxon>
        <taxon>Batillariidae</taxon>
        <taxon>Batillaria</taxon>
    </lineage>
</organism>
<dbReference type="InterPro" id="IPR039781">
    <property type="entry name" value="Rad21/Rec8-like"/>
</dbReference>
<dbReference type="GO" id="GO:0005634">
    <property type="term" value="C:nucleus"/>
    <property type="evidence" value="ECO:0007669"/>
    <property type="project" value="UniProtKB-SubCell"/>
</dbReference>
<sequence length="441" mass="50002">MTGERDAKFESGKIEPADRLCRLLQCKLLRKNEYVYHSFDILDYVLVRLPPMEGGKKRPRFSLYLSAQLMYGTVRVFGRQHDYLLADAVAFKSRVRLEIATAEEINLAHVPRPEQVNIPDAAAEAGEKQAGFDPFFGVWKDWDESDVSFKEDAWLRSPSTPEREELSQLLSPSAPSGSVKPEFGSPYTVSSIEEITIKDVPVSRKLLEVEIPGEKDIPQFDGRELEMIQEEAQGEGAMMDLLDLMPDQGSQSSQSDQVATLPTAEEPEGVLPRAEVTPKKRVTKKAGETRRKRDRQQQDEGEKGEAVTPPKTARVDPDLSMELMPVEASPRQRRHRRQLFVDANIQLSKDDLRNQLATGYTTLLEKNKTLLRHWKKNLVAGISDTESDKERPIWSVPELGHSRRFGRVQRRGSLEEESFQVAEDQVKEMEPPAPLQLEEAQ</sequence>
<dbReference type="EMBL" id="JACVVK020000230">
    <property type="protein sequence ID" value="KAK7483257.1"/>
    <property type="molecule type" value="Genomic_DNA"/>
</dbReference>
<feature type="region of interest" description="Disordered" evidence="3">
    <location>
        <begin position="409"/>
        <end position="441"/>
    </location>
</feature>
<evidence type="ECO:0000256" key="1">
    <source>
        <dbReference type="ARBA" id="ARBA00004123"/>
    </source>
</evidence>
<dbReference type="Proteomes" id="UP001519460">
    <property type="component" value="Unassembled WGS sequence"/>
</dbReference>
<name>A0ABD0K847_9CAEN</name>
<evidence type="ECO:0000313" key="6">
    <source>
        <dbReference type="Proteomes" id="UP001519460"/>
    </source>
</evidence>
<feature type="region of interest" description="Disordered" evidence="3">
    <location>
        <begin position="156"/>
        <end position="182"/>
    </location>
</feature>
<feature type="compositionally biased region" description="Low complexity" evidence="3">
    <location>
        <begin position="247"/>
        <end position="257"/>
    </location>
</feature>
<dbReference type="Pfam" id="PF04825">
    <property type="entry name" value="Rad21_Rec8_N"/>
    <property type="match status" value="1"/>
</dbReference>
<accession>A0ABD0K847</accession>
<evidence type="ECO:0000256" key="3">
    <source>
        <dbReference type="SAM" id="MobiDB-lite"/>
    </source>
</evidence>
<feature type="region of interest" description="Disordered" evidence="3">
    <location>
        <begin position="245"/>
        <end position="319"/>
    </location>
</feature>
<evidence type="ECO:0000313" key="5">
    <source>
        <dbReference type="EMBL" id="KAK7483257.1"/>
    </source>
</evidence>
<reference evidence="5 6" key="1">
    <citation type="journal article" date="2023" name="Sci. Data">
        <title>Genome assembly of the Korean intertidal mud-creeper Batillaria attramentaria.</title>
        <authorList>
            <person name="Patra A.K."/>
            <person name="Ho P.T."/>
            <person name="Jun S."/>
            <person name="Lee S.J."/>
            <person name="Kim Y."/>
            <person name="Won Y.J."/>
        </authorList>
    </citation>
    <scope>NUCLEOTIDE SEQUENCE [LARGE SCALE GENOMIC DNA]</scope>
    <source>
        <strain evidence="5">Wonlab-2016</strain>
    </source>
</reference>
<dbReference type="PANTHER" id="PTHR12585">
    <property type="entry name" value="SCC1 / RAD21 FAMILY MEMBER"/>
    <property type="match status" value="1"/>
</dbReference>
<dbReference type="AlphaFoldDB" id="A0ABD0K847"/>
<feature type="domain" description="Rad21/Rec8-like protein N-terminal" evidence="4">
    <location>
        <begin position="60"/>
        <end position="107"/>
    </location>
</feature>
<keyword evidence="6" id="KW-1185">Reference proteome</keyword>
<keyword evidence="2" id="KW-0539">Nucleus</keyword>
<evidence type="ECO:0000259" key="4">
    <source>
        <dbReference type="Pfam" id="PF04825"/>
    </source>
</evidence>
<gene>
    <name evidence="5" type="ORF">BaRGS_00025550</name>
</gene>
<protein>
    <recommendedName>
        <fullName evidence="4">Rad21/Rec8-like protein N-terminal domain-containing protein</fullName>
    </recommendedName>
</protein>
<feature type="compositionally biased region" description="Basic and acidic residues" evidence="3">
    <location>
        <begin position="285"/>
        <end position="305"/>
    </location>
</feature>